<dbReference type="EMBL" id="QPEX01000045">
    <property type="protein sequence ID" value="RCS41189.1"/>
    <property type="molecule type" value="Genomic_DNA"/>
</dbReference>
<comment type="caution">
    <text evidence="2">The sequence shown here is derived from an EMBL/GenBank/DDBJ whole genome shotgun (WGS) entry which is preliminary data.</text>
</comment>
<reference evidence="2 3" key="1">
    <citation type="submission" date="2018-07" db="EMBL/GenBank/DDBJ databases">
        <title>Comparative genomes isolates from brazilian mangrove.</title>
        <authorList>
            <person name="De Araujo J.E."/>
            <person name="Taketani R.G."/>
            <person name="Silva M.C.P."/>
            <person name="Lourenco M.V."/>
            <person name="Oliveira V.M."/>
            <person name="Andreote F.D."/>
        </authorList>
    </citation>
    <scope>NUCLEOTIDE SEQUENCE [LARGE SCALE GENOMIC DNA]</scope>
    <source>
        <strain evidence="2 3">HEX PRIS-MGV</strain>
    </source>
</reference>
<keyword evidence="1" id="KW-0812">Transmembrane</keyword>
<evidence type="ECO:0000313" key="3">
    <source>
        <dbReference type="Proteomes" id="UP000253562"/>
    </source>
</evidence>
<feature type="transmembrane region" description="Helical" evidence="1">
    <location>
        <begin position="145"/>
        <end position="162"/>
    </location>
</feature>
<organism evidence="2 3">
    <name type="scientific">Bremerella cremea</name>
    <dbReference type="NCBI Taxonomy" id="1031537"/>
    <lineage>
        <taxon>Bacteria</taxon>
        <taxon>Pseudomonadati</taxon>
        <taxon>Planctomycetota</taxon>
        <taxon>Planctomycetia</taxon>
        <taxon>Pirellulales</taxon>
        <taxon>Pirellulaceae</taxon>
        <taxon>Bremerella</taxon>
    </lineage>
</organism>
<name>A0A368KKB4_9BACT</name>
<dbReference type="Proteomes" id="UP000253562">
    <property type="component" value="Unassembled WGS sequence"/>
</dbReference>
<accession>A0A368KKB4</accession>
<feature type="transmembrane region" description="Helical" evidence="1">
    <location>
        <begin position="109"/>
        <end position="133"/>
    </location>
</feature>
<dbReference type="AlphaFoldDB" id="A0A368KKB4"/>
<evidence type="ECO:0000256" key="1">
    <source>
        <dbReference type="SAM" id="Phobius"/>
    </source>
</evidence>
<evidence type="ECO:0000313" key="2">
    <source>
        <dbReference type="EMBL" id="RCS41189.1"/>
    </source>
</evidence>
<keyword evidence="1" id="KW-0472">Membrane</keyword>
<feature type="transmembrane region" description="Helical" evidence="1">
    <location>
        <begin position="58"/>
        <end position="78"/>
    </location>
</feature>
<gene>
    <name evidence="2" type="ORF">DTL42_21705</name>
</gene>
<keyword evidence="1" id="KW-1133">Transmembrane helix</keyword>
<feature type="transmembrane region" description="Helical" evidence="1">
    <location>
        <begin position="31"/>
        <end position="52"/>
    </location>
</feature>
<protein>
    <submittedName>
        <fullName evidence="2">Uncharacterized protein</fullName>
    </submittedName>
</protein>
<proteinExistence type="predicted"/>
<sequence>MFGNSMESDPLIAADQPLPLDQRHQFQLIHLLWLMTAVAFFCALAAPLIRAIEPGQHLTFLGLFVVQLAITGATVGYYSARRVQVIRSIGKRIGIGYPGTIPGKHWPKIISGVTLLAFALFQLTLAVVLTVAMPNEAAPIALAPFYAQLAFFTGSTLTQLFWGRSLGATEFFEKGIVRGAFELIQWETVTVRKSQFMEDRIVITVKPKLIYIDGLPTQMATWTTSLQVPEDLRDYLLARYPEGPKPQLKQISTAIAYSPER</sequence>